<dbReference type="InterPro" id="IPR009057">
    <property type="entry name" value="Homeodomain-like_sf"/>
</dbReference>
<keyword evidence="6" id="KW-1185">Reference proteome</keyword>
<keyword evidence="2 5" id="KW-0238">DNA-binding</keyword>
<evidence type="ECO:0000313" key="6">
    <source>
        <dbReference type="Proteomes" id="UP000198984"/>
    </source>
</evidence>
<proteinExistence type="predicted"/>
<evidence type="ECO:0000313" key="5">
    <source>
        <dbReference type="EMBL" id="SEL35852.1"/>
    </source>
</evidence>
<evidence type="ECO:0000256" key="1">
    <source>
        <dbReference type="ARBA" id="ARBA00023015"/>
    </source>
</evidence>
<dbReference type="OrthoDB" id="644686at2"/>
<dbReference type="Gene3D" id="1.10.10.60">
    <property type="entry name" value="Homeodomain-like"/>
    <property type="match status" value="2"/>
</dbReference>
<accession>A0A1H7PJA6</accession>
<keyword evidence="1" id="KW-0805">Transcription regulation</keyword>
<evidence type="ECO:0000259" key="4">
    <source>
        <dbReference type="PROSITE" id="PS01124"/>
    </source>
</evidence>
<dbReference type="PANTHER" id="PTHR43280:SF32">
    <property type="entry name" value="TRANSCRIPTIONAL REGULATORY PROTEIN"/>
    <property type="match status" value="1"/>
</dbReference>
<gene>
    <name evidence="5" type="ORF">SAMN04488505_102100</name>
</gene>
<dbReference type="GO" id="GO:0003700">
    <property type="term" value="F:DNA-binding transcription factor activity"/>
    <property type="evidence" value="ECO:0007669"/>
    <property type="project" value="InterPro"/>
</dbReference>
<dbReference type="InterPro" id="IPR018060">
    <property type="entry name" value="HTH_AraC"/>
</dbReference>
<evidence type="ECO:0000256" key="3">
    <source>
        <dbReference type="ARBA" id="ARBA00023163"/>
    </source>
</evidence>
<dbReference type="PROSITE" id="PS01124">
    <property type="entry name" value="HTH_ARAC_FAMILY_2"/>
    <property type="match status" value="1"/>
</dbReference>
<reference evidence="5 6" key="1">
    <citation type="submission" date="2016-10" db="EMBL/GenBank/DDBJ databases">
        <authorList>
            <person name="de Groot N.N."/>
        </authorList>
    </citation>
    <scope>NUCLEOTIDE SEQUENCE [LARGE SCALE GENOMIC DNA]</scope>
    <source>
        <strain evidence="5 6">DSM 21039</strain>
    </source>
</reference>
<dbReference type="RefSeq" id="WP_089908737.1">
    <property type="nucleotide sequence ID" value="NZ_FOBB01000002.1"/>
</dbReference>
<dbReference type="Proteomes" id="UP000198984">
    <property type="component" value="Unassembled WGS sequence"/>
</dbReference>
<dbReference type="SMART" id="SM00342">
    <property type="entry name" value="HTH_ARAC"/>
    <property type="match status" value="1"/>
</dbReference>
<organism evidence="5 6">
    <name type="scientific">Chitinophaga rupis</name>
    <dbReference type="NCBI Taxonomy" id="573321"/>
    <lineage>
        <taxon>Bacteria</taxon>
        <taxon>Pseudomonadati</taxon>
        <taxon>Bacteroidota</taxon>
        <taxon>Chitinophagia</taxon>
        <taxon>Chitinophagales</taxon>
        <taxon>Chitinophagaceae</taxon>
        <taxon>Chitinophaga</taxon>
    </lineage>
</organism>
<dbReference type="SUPFAM" id="SSF51215">
    <property type="entry name" value="Regulatory protein AraC"/>
    <property type="match status" value="1"/>
</dbReference>
<evidence type="ECO:0000256" key="2">
    <source>
        <dbReference type="ARBA" id="ARBA00023125"/>
    </source>
</evidence>
<dbReference type="GO" id="GO:0043565">
    <property type="term" value="F:sequence-specific DNA binding"/>
    <property type="evidence" value="ECO:0007669"/>
    <property type="project" value="InterPro"/>
</dbReference>
<feature type="domain" description="HTH araC/xylS-type" evidence="4">
    <location>
        <begin position="198"/>
        <end position="301"/>
    </location>
</feature>
<keyword evidence="3" id="KW-0804">Transcription</keyword>
<protein>
    <submittedName>
        <fullName evidence="5">AraC-type DNA-binding protein</fullName>
    </submittedName>
</protein>
<dbReference type="STRING" id="573321.SAMN04488505_102100"/>
<dbReference type="InterPro" id="IPR037923">
    <property type="entry name" value="HTH-like"/>
</dbReference>
<name>A0A1H7PJA6_9BACT</name>
<dbReference type="Pfam" id="PF12833">
    <property type="entry name" value="HTH_18"/>
    <property type="match status" value="1"/>
</dbReference>
<dbReference type="EMBL" id="FOBB01000002">
    <property type="protein sequence ID" value="SEL35852.1"/>
    <property type="molecule type" value="Genomic_DNA"/>
</dbReference>
<dbReference type="SUPFAM" id="SSF46689">
    <property type="entry name" value="Homeodomain-like"/>
    <property type="match status" value="1"/>
</dbReference>
<sequence length="303" mass="34796">MKKENNPVTILNSISELHRSLGLPGPEHPLVSIVCFSDLSNDAVYSTGLIFNFYMVAIKKDFNGKLRYGQQYYDFDEGVMTFIAPGQLCYEEEPTDRPRSGYMILFHPDFIRNYALGKNIKSFEFFNYAINEALYLSQKEETIIEGIFGNIQQEYRLNIDKFSQDVIVSHIELLLTYCNRFYNRQFITRKSAGSSLLEKMEQLLQEHFNNANGQGLPTVKSLAAQLNVSPGYLSDMLRQLTGQSTQQHIHSKLIEKAKEMLSTSNSTIAEVAYQLGFEHPQSFNKLFKQKTKVSPVEFRQSFN</sequence>
<dbReference type="AlphaFoldDB" id="A0A1H7PJA6"/>
<dbReference type="PANTHER" id="PTHR43280">
    <property type="entry name" value="ARAC-FAMILY TRANSCRIPTIONAL REGULATOR"/>
    <property type="match status" value="1"/>
</dbReference>